<dbReference type="Proteomes" id="UP000749010">
    <property type="component" value="Unassembled WGS sequence"/>
</dbReference>
<protein>
    <submittedName>
        <fullName evidence="1">Tetratricopeptide repeat protein</fullName>
    </submittedName>
</protein>
<dbReference type="SUPFAM" id="SSF48452">
    <property type="entry name" value="TPR-like"/>
    <property type="match status" value="1"/>
</dbReference>
<name>A0ABX1U5A3_9PROT</name>
<accession>A0ABX1U5A3</accession>
<dbReference type="RefSeq" id="WP_169068454.1">
    <property type="nucleotide sequence ID" value="NZ_SPMY01000086.1"/>
</dbReference>
<keyword evidence="2" id="KW-1185">Reference proteome</keyword>
<proteinExistence type="predicted"/>
<gene>
    <name evidence="1" type="ORF">E4Q23_20925</name>
</gene>
<organism evidence="1 2">
    <name type="scientific">Candidatus Accumulibacter phosphatis</name>
    <dbReference type="NCBI Taxonomy" id="327160"/>
    <lineage>
        <taxon>Bacteria</taxon>
        <taxon>Pseudomonadati</taxon>
        <taxon>Pseudomonadota</taxon>
        <taxon>Betaproteobacteria</taxon>
        <taxon>Candidatus Accumulibacter</taxon>
    </lineage>
</organism>
<comment type="caution">
    <text evidence="1">The sequence shown here is derived from an EMBL/GenBank/DDBJ whole genome shotgun (WGS) entry which is preliminary data.</text>
</comment>
<dbReference type="InterPro" id="IPR011990">
    <property type="entry name" value="TPR-like_helical_dom_sf"/>
</dbReference>
<dbReference type="EMBL" id="SPMY01000086">
    <property type="protein sequence ID" value="NMQ30003.1"/>
    <property type="molecule type" value="Genomic_DNA"/>
</dbReference>
<reference evidence="1 2" key="1">
    <citation type="submission" date="2019-03" db="EMBL/GenBank/DDBJ databases">
        <title>Metabolic reconstructions from genomes of highly enriched 'Candidatus Accumulibacter' and 'Candidatus Competibacter' bioreactor populations.</title>
        <authorList>
            <person name="Annavajhala M.K."/>
            <person name="Welles L."/>
            <person name="Abbas B."/>
            <person name="Sorokin D."/>
            <person name="Park H."/>
            <person name="Van Loosdrecht M."/>
            <person name="Chandran K."/>
        </authorList>
    </citation>
    <scope>NUCLEOTIDE SEQUENCE [LARGE SCALE GENOMIC DNA]</scope>
    <source>
        <strain evidence="1 2">SBR_S</strain>
    </source>
</reference>
<evidence type="ECO:0000313" key="1">
    <source>
        <dbReference type="EMBL" id="NMQ30003.1"/>
    </source>
</evidence>
<sequence>MAASKALESRNAYNAAFPLSEERVAILRRRSSLQATPESIDALCVALSELADSGAFSTDYTNRELDLLGEMISLRRSACVSQEPSNATESLIKALLALSERSSPSAALDLQRKIVDLRGKTVLARDGEVLHVNLALGLMKLASLLSVAGQTEQSAEIYTEALTVFREARERFLTQDATKELAFALMNVAEEKADQGDFQGERKLLVEAAQAWADLDDKCALQSVQELLAHNAVANSDWGLAREHCLQAEQLARQLGDVGEGLAHLRQQLLSKVPAGVGWLTSDELVAQIVVESEASRVPQDQSLDSLRQQFLNARTRPVVCQDLVQALFERVCELCERGLHEDADVVAWECSEVARYARVEGVPQLYVDAECFEILCGTWLVSGQRSADWLNKVLAFAKELVKLRREEPLTVDDKSDFIAALSMASEIAQSADDWTLAADFLREWLAVERRLVENSHESNRDGELMSPLESLARLAKRSKNWVAHDELQEERLTIGKQLWKAHGEPWGMLSAALSLMESARAHGDKTGAVELGGLMVETVCSLRTEQGAGWSDQDLVEMLAAAVRNMQGMDLESEKLNEELVIASSDFRSKCADPRKLPKLAVSLRDAGLDDEAEQFRREALAIRERELGAETPTL</sequence>
<dbReference type="Gene3D" id="1.25.40.10">
    <property type="entry name" value="Tetratricopeptide repeat domain"/>
    <property type="match status" value="1"/>
</dbReference>
<evidence type="ECO:0000313" key="2">
    <source>
        <dbReference type="Proteomes" id="UP000749010"/>
    </source>
</evidence>